<dbReference type="InterPro" id="IPR015797">
    <property type="entry name" value="NUDIX_hydrolase-like_dom_sf"/>
</dbReference>
<evidence type="ECO:0000256" key="1">
    <source>
        <dbReference type="ARBA" id="ARBA00001946"/>
    </source>
</evidence>
<evidence type="ECO:0000256" key="2">
    <source>
        <dbReference type="ARBA" id="ARBA00022801"/>
    </source>
</evidence>
<keyword evidence="2" id="KW-0378">Hydrolase</keyword>
<protein>
    <recommendedName>
        <fullName evidence="3">Nudix hydrolase domain-containing protein</fullName>
    </recommendedName>
</protein>
<feature type="domain" description="Nudix hydrolase" evidence="3">
    <location>
        <begin position="28"/>
        <end position="157"/>
    </location>
</feature>
<sequence>MEIWDLVDGTRKPLGKKHVRGELVEQEEYHIVVEILTLNKDGKLLVTQRDKAKTYPLLWEFTGGSITTGETSRIGAVRELEEETGIFADPSKLHHISSMKKHPYYLDSYVWKSPNQLNLTDLKLQAGEVCGAKFATLAEWEEMNSQQLVIPTVWERYKRHRWSIEKIAGDEL</sequence>
<dbReference type="Proteomes" id="UP000065533">
    <property type="component" value="Chromosome"/>
</dbReference>
<keyword evidence="5" id="KW-1185">Reference proteome</keyword>
<comment type="cofactor">
    <cofactor evidence="1">
        <name>Mg(2+)</name>
        <dbReference type="ChEBI" id="CHEBI:18420"/>
    </cofactor>
</comment>
<dbReference type="PROSITE" id="PS00893">
    <property type="entry name" value="NUDIX_BOX"/>
    <property type="match status" value="1"/>
</dbReference>
<dbReference type="CDD" id="cd04693">
    <property type="entry name" value="NUDIX_Hydrolase"/>
    <property type="match status" value="1"/>
</dbReference>
<dbReference type="PANTHER" id="PTHR43046">
    <property type="entry name" value="GDP-MANNOSE MANNOSYL HYDROLASE"/>
    <property type="match status" value="1"/>
</dbReference>
<dbReference type="InterPro" id="IPR020084">
    <property type="entry name" value="NUDIX_hydrolase_CS"/>
</dbReference>
<proteinExistence type="predicted"/>
<dbReference type="PANTHER" id="PTHR43046:SF14">
    <property type="entry name" value="MUTT_NUDIX FAMILY PROTEIN"/>
    <property type="match status" value="1"/>
</dbReference>
<reference evidence="4" key="1">
    <citation type="submission" date="2016-01" db="EMBL/GenBank/DDBJ databases">
        <title>Complete genome of Planococcus kocurri type strain.</title>
        <authorList>
            <person name="See-Too W.S."/>
        </authorList>
    </citation>
    <scope>NUCLEOTIDE SEQUENCE [LARGE SCALE GENOMIC DNA]</scope>
    <source>
        <strain evidence="4">ATCC 43650</strain>
    </source>
</reference>
<dbReference type="Pfam" id="PF00293">
    <property type="entry name" value="NUDIX"/>
    <property type="match status" value="1"/>
</dbReference>
<evidence type="ECO:0000313" key="5">
    <source>
        <dbReference type="Proteomes" id="UP000065533"/>
    </source>
</evidence>
<dbReference type="PROSITE" id="PS51462">
    <property type="entry name" value="NUDIX"/>
    <property type="match status" value="1"/>
</dbReference>
<evidence type="ECO:0000259" key="3">
    <source>
        <dbReference type="PROSITE" id="PS51462"/>
    </source>
</evidence>
<dbReference type="Gene3D" id="3.90.79.10">
    <property type="entry name" value="Nucleoside Triphosphate Pyrophosphohydrolase"/>
    <property type="match status" value="1"/>
</dbReference>
<dbReference type="InterPro" id="IPR000086">
    <property type="entry name" value="NUDIX_hydrolase_dom"/>
</dbReference>
<dbReference type="EMBL" id="CP013661">
    <property type="protein sequence ID" value="ALS78789.1"/>
    <property type="molecule type" value="Genomic_DNA"/>
</dbReference>
<dbReference type="SUPFAM" id="SSF55811">
    <property type="entry name" value="Nudix"/>
    <property type="match status" value="1"/>
</dbReference>
<organism evidence="4 5">
    <name type="scientific">Planococcus kocurii</name>
    <dbReference type="NCBI Taxonomy" id="1374"/>
    <lineage>
        <taxon>Bacteria</taxon>
        <taxon>Bacillati</taxon>
        <taxon>Bacillota</taxon>
        <taxon>Bacilli</taxon>
        <taxon>Bacillales</taxon>
        <taxon>Caryophanaceae</taxon>
        <taxon>Planococcus</taxon>
    </lineage>
</organism>
<evidence type="ECO:0000313" key="4">
    <source>
        <dbReference type="EMBL" id="ALS78789.1"/>
    </source>
</evidence>
<name>A0ABM5WWR8_9BACL</name>
<dbReference type="RefSeq" id="WP_058385448.1">
    <property type="nucleotide sequence ID" value="NZ_CP013661.2"/>
</dbReference>
<accession>A0ABM5WWR8</accession>
<gene>
    <name evidence="4" type="ORF">AUO94_09035</name>
</gene>